<feature type="coiled-coil region" evidence="1">
    <location>
        <begin position="335"/>
        <end position="500"/>
    </location>
</feature>
<evidence type="ECO:0000313" key="3">
    <source>
        <dbReference type="EMBL" id="HJA86346.1"/>
    </source>
</evidence>
<gene>
    <name evidence="3" type="ORF">H9950_09205</name>
</gene>
<feature type="chain" id="PRO_5038822222" evidence="2">
    <location>
        <begin position="20"/>
        <end position="660"/>
    </location>
</feature>
<reference evidence="3" key="2">
    <citation type="submission" date="2021-04" db="EMBL/GenBank/DDBJ databases">
        <authorList>
            <person name="Gilroy R."/>
        </authorList>
    </citation>
    <scope>NUCLEOTIDE SEQUENCE</scope>
    <source>
        <strain evidence="3">ChiHjej12B11-9795</strain>
    </source>
</reference>
<dbReference type="EMBL" id="DWZI01000044">
    <property type="protein sequence ID" value="HJA86346.1"/>
    <property type="molecule type" value="Genomic_DNA"/>
</dbReference>
<feature type="coiled-coil region" evidence="1">
    <location>
        <begin position="563"/>
        <end position="590"/>
    </location>
</feature>
<dbReference type="PROSITE" id="PS51257">
    <property type="entry name" value="PROKAR_LIPOPROTEIN"/>
    <property type="match status" value="1"/>
</dbReference>
<dbReference type="AlphaFoldDB" id="A0A9D2HXL0"/>
<accession>A0A9D2HXL0</accession>
<dbReference type="Proteomes" id="UP000823862">
    <property type="component" value="Unassembled WGS sequence"/>
</dbReference>
<reference evidence="3" key="1">
    <citation type="journal article" date="2021" name="PeerJ">
        <title>Extensive microbial diversity within the chicken gut microbiome revealed by metagenomics and culture.</title>
        <authorList>
            <person name="Gilroy R."/>
            <person name="Ravi A."/>
            <person name="Getino M."/>
            <person name="Pursley I."/>
            <person name="Horton D.L."/>
            <person name="Alikhan N.F."/>
            <person name="Baker D."/>
            <person name="Gharbi K."/>
            <person name="Hall N."/>
            <person name="Watson M."/>
            <person name="Adriaenssens E.M."/>
            <person name="Foster-Nyarko E."/>
            <person name="Jarju S."/>
            <person name="Secka A."/>
            <person name="Antonio M."/>
            <person name="Oren A."/>
            <person name="Chaudhuri R.R."/>
            <person name="La Ragione R."/>
            <person name="Hildebrand F."/>
            <person name="Pallen M.J."/>
        </authorList>
    </citation>
    <scope>NUCLEOTIDE SEQUENCE</scope>
    <source>
        <strain evidence="3">ChiHjej12B11-9795</strain>
    </source>
</reference>
<comment type="caution">
    <text evidence="3">The sequence shown here is derived from an EMBL/GenBank/DDBJ whole genome shotgun (WGS) entry which is preliminary data.</text>
</comment>
<proteinExistence type="predicted"/>
<name>A0A9D2HXL0_9BACE</name>
<protein>
    <submittedName>
        <fullName evidence="3">Uncharacterized protein</fullName>
    </submittedName>
</protein>
<keyword evidence="1" id="KW-0175">Coiled coil</keyword>
<keyword evidence="2" id="KW-0732">Signal</keyword>
<feature type="coiled-coil region" evidence="1">
    <location>
        <begin position="191"/>
        <end position="218"/>
    </location>
</feature>
<evidence type="ECO:0000256" key="2">
    <source>
        <dbReference type="SAM" id="SignalP"/>
    </source>
</evidence>
<evidence type="ECO:0000256" key="1">
    <source>
        <dbReference type="SAM" id="Coils"/>
    </source>
</evidence>
<sequence>MKKKLMMVGVLLGALSLGACVDDNESASVTNIRNAKADQLTALAEQARAEGEAAKILAEAEKAIADAKAAYLNEMTEEARQKFVETLKQIQAETEAAVKKAQMQAQQYEQQLLREASQRVKDAYDTYSTAAKDLQELKFTKSEATLYLAQLEAGMGNLQAHIDARTIELKNDIALKTAEKEAWENYSGADKSELEAQRAQLDQEYTNAESNIIQKNAEVQAALVAAVEVVDAFNYEYANENSPAAVKAIRSFIEKATENGKVIINNVASYEDKEITPISSEDVVLSEEISPSSDAYSVIRYYVSEANKTIMNQYYSNKENLEDELGHKASGQEVATGKYKELAEAEEKAAESKKKYEDSAKEYAELEETVAGAKQAIANAEKALEDAKATKKEKDAAVGAAEEALTKLPDTATPVEIAQAELNLEVAKADANLAQANVEKAQKDLEKLKIDNEQAIDDFEELEKELPTLQATAEEDAISVATLLDEIAKLEEQIINFDTNAKLWNEALTAIESEEYAKAVEAVKSNTAITAYIAAEVAYNEAYYAWWEVNAEYQVLSIMINGAYDAEEEIAKVEKEIAELQFQLDRLAYENFDLDGNGVVTDSKANREKLIEQQTDYVEYLEEQISYKEQIVALFKADLEAAINAQDDSADTPAEDQPAA</sequence>
<evidence type="ECO:0000313" key="4">
    <source>
        <dbReference type="Proteomes" id="UP000823862"/>
    </source>
</evidence>
<feature type="signal peptide" evidence="2">
    <location>
        <begin position="1"/>
        <end position="19"/>
    </location>
</feature>
<feature type="coiled-coil region" evidence="1">
    <location>
        <begin position="57"/>
        <end position="118"/>
    </location>
</feature>
<organism evidence="3 4">
    <name type="scientific">Candidatus Bacteroides avicola</name>
    <dbReference type="NCBI Taxonomy" id="2838468"/>
    <lineage>
        <taxon>Bacteria</taxon>
        <taxon>Pseudomonadati</taxon>
        <taxon>Bacteroidota</taxon>
        <taxon>Bacteroidia</taxon>
        <taxon>Bacteroidales</taxon>
        <taxon>Bacteroidaceae</taxon>
        <taxon>Bacteroides</taxon>
    </lineage>
</organism>